<comment type="caution">
    <text evidence="2">The sequence shown here is derived from an EMBL/GenBank/DDBJ whole genome shotgun (WGS) entry which is preliminary data.</text>
</comment>
<evidence type="ECO:0000313" key="1">
    <source>
        <dbReference type="EMBL" id="GBM39666.1"/>
    </source>
</evidence>
<feature type="non-terminal residue" evidence="2">
    <location>
        <position position="1"/>
    </location>
</feature>
<evidence type="ECO:0000313" key="2">
    <source>
        <dbReference type="EMBL" id="GBM94889.1"/>
    </source>
</evidence>
<evidence type="ECO:0000313" key="3">
    <source>
        <dbReference type="Proteomes" id="UP000499080"/>
    </source>
</evidence>
<dbReference type="EMBL" id="BGPR01095751">
    <property type="protein sequence ID" value="GBM39666.1"/>
    <property type="molecule type" value="Genomic_DNA"/>
</dbReference>
<accession>A0A4Y2JZA2</accession>
<gene>
    <name evidence="2" type="ORF">AVEN_220786_1</name>
    <name evidence="1" type="ORF">AVEN_71052_1</name>
</gene>
<organism evidence="2 3">
    <name type="scientific">Araneus ventricosus</name>
    <name type="common">Orbweaver spider</name>
    <name type="synonym">Epeira ventricosa</name>
    <dbReference type="NCBI Taxonomy" id="182803"/>
    <lineage>
        <taxon>Eukaryota</taxon>
        <taxon>Metazoa</taxon>
        <taxon>Ecdysozoa</taxon>
        <taxon>Arthropoda</taxon>
        <taxon>Chelicerata</taxon>
        <taxon>Arachnida</taxon>
        <taxon>Araneae</taxon>
        <taxon>Araneomorphae</taxon>
        <taxon>Entelegynae</taxon>
        <taxon>Araneoidea</taxon>
        <taxon>Araneidae</taxon>
        <taxon>Araneus</taxon>
    </lineage>
</organism>
<protein>
    <submittedName>
        <fullName evidence="2">Uncharacterized protein</fullName>
    </submittedName>
</protein>
<sequence>VRREYADTANVHKTVDSSFNNVNLQKSSFQEKELDENPKSLFQ</sequence>
<name>A0A4Y2JZA2_ARAVE</name>
<dbReference type="Proteomes" id="UP000499080">
    <property type="component" value="Unassembled WGS sequence"/>
</dbReference>
<reference evidence="2 3" key="1">
    <citation type="journal article" date="2019" name="Sci. Rep.">
        <title>Orb-weaving spider Araneus ventricosus genome elucidates the spidroin gene catalogue.</title>
        <authorList>
            <person name="Kono N."/>
            <person name="Nakamura H."/>
            <person name="Ohtoshi R."/>
            <person name="Moran D.A.P."/>
            <person name="Shinohara A."/>
            <person name="Yoshida Y."/>
            <person name="Fujiwara M."/>
            <person name="Mori M."/>
            <person name="Tomita M."/>
            <person name="Arakawa K."/>
        </authorList>
    </citation>
    <scope>NUCLEOTIDE SEQUENCE [LARGE SCALE GENOMIC DNA]</scope>
</reference>
<dbReference type="AlphaFoldDB" id="A0A4Y2JZA2"/>
<keyword evidence="3" id="KW-1185">Reference proteome</keyword>
<proteinExistence type="predicted"/>
<dbReference type="EMBL" id="BGPR01112368">
    <property type="protein sequence ID" value="GBM94889.1"/>
    <property type="molecule type" value="Genomic_DNA"/>
</dbReference>